<evidence type="ECO:0000313" key="2">
    <source>
        <dbReference type="Proteomes" id="UP000465302"/>
    </source>
</evidence>
<accession>A0A7I9WEW2</accession>
<proteinExistence type="predicted"/>
<evidence type="ECO:0000313" key="1">
    <source>
        <dbReference type="EMBL" id="GFG55858.1"/>
    </source>
</evidence>
<comment type="caution">
    <text evidence="1">The sequence shown here is derived from an EMBL/GenBank/DDBJ whole genome shotgun (WGS) entry which is preliminary data.</text>
</comment>
<reference evidence="1 2" key="1">
    <citation type="journal article" date="2019" name="Emerg. Microbes Infect.">
        <title>Comprehensive subspecies identification of 175 nontuberculous mycobacteria species based on 7547 genomic profiles.</title>
        <authorList>
            <person name="Matsumoto Y."/>
            <person name="Kinjo T."/>
            <person name="Motooka D."/>
            <person name="Nabeya D."/>
            <person name="Jung N."/>
            <person name="Uechi K."/>
            <person name="Horii T."/>
            <person name="Iida T."/>
            <person name="Fujita J."/>
            <person name="Nakamura S."/>
        </authorList>
    </citation>
    <scope>NUCLEOTIDE SEQUENCE [LARGE SCALE GENOMIC DNA]</scope>
    <source>
        <strain evidence="1 2">JCM 6377</strain>
    </source>
</reference>
<name>A0A7I9WEW2_MYCAG</name>
<dbReference type="EMBL" id="BLKS01000004">
    <property type="protein sequence ID" value="GFG55858.1"/>
    <property type="molecule type" value="Genomic_DNA"/>
</dbReference>
<sequence>MVTAIAEFDTAAIPVVDASRSPGLSFERRYEIVSEQFADWLVMEPIQFLRSIRPMGGRVAFPSAKEQLRQLTTYLCDKHAKQYSLSNPTADVEDFISSAEPIDRSRIGFALKRSPSAQWNTAVARRADAACALRTQTRLRRK</sequence>
<protein>
    <submittedName>
        <fullName evidence="1">Uncharacterized protein</fullName>
    </submittedName>
</protein>
<dbReference type="Proteomes" id="UP000465302">
    <property type="component" value="Unassembled WGS sequence"/>
</dbReference>
<dbReference type="RefSeq" id="WP_163701721.1">
    <property type="nucleotide sequence ID" value="NZ_BLKS01000004.1"/>
</dbReference>
<dbReference type="AlphaFoldDB" id="A0A7I9WEW2"/>
<gene>
    <name evidence="1" type="ORF">MAGR_72990</name>
</gene>
<organism evidence="1 2">
    <name type="scientific">Mycolicibacterium agri</name>
    <name type="common">Mycobacterium agri</name>
    <dbReference type="NCBI Taxonomy" id="36811"/>
    <lineage>
        <taxon>Bacteria</taxon>
        <taxon>Bacillati</taxon>
        <taxon>Actinomycetota</taxon>
        <taxon>Actinomycetes</taxon>
        <taxon>Mycobacteriales</taxon>
        <taxon>Mycobacteriaceae</taxon>
        <taxon>Mycolicibacterium</taxon>
    </lineage>
</organism>